<accession>A0A1Y2LLD1</accession>
<evidence type="ECO:0000313" key="3">
    <source>
        <dbReference type="Proteomes" id="UP000193240"/>
    </source>
</evidence>
<dbReference type="OMA" id="HWNEDEI"/>
<dbReference type="InParanoid" id="A0A1Y2LLD1"/>
<protein>
    <recommendedName>
        <fullName evidence="4">SH3 domain-containing protein</fullName>
    </recommendedName>
</protein>
<organism evidence="2 3">
    <name type="scientific">Epicoccum nigrum</name>
    <name type="common">Soil fungus</name>
    <name type="synonym">Epicoccum purpurascens</name>
    <dbReference type="NCBI Taxonomy" id="105696"/>
    <lineage>
        <taxon>Eukaryota</taxon>
        <taxon>Fungi</taxon>
        <taxon>Dikarya</taxon>
        <taxon>Ascomycota</taxon>
        <taxon>Pezizomycotina</taxon>
        <taxon>Dothideomycetes</taxon>
        <taxon>Pleosporomycetidae</taxon>
        <taxon>Pleosporales</taxon>
        <taxon>Pleosporineae</taxon>
        <taxon>Didymellaceae</taxon>
        <taxon>Epicoccum</taxon>
    </lineage>
</organism>
<sequence length="491" mass="55121">MDSLAIAASVLRITTTYVSAAKTLNDIQVAWRLAPDSILLLCQQLKSTGAALAQIQRQLLEDTEALADKSDVHPAFDTALTACLVSSIWLKRFMQKITQGVHIIDGSQWKLDFKTHWNEDEIKDISEQLHKQETALYVISELLHMQSVLDISQSLERNEELLQSITHDTQEFRQTYALDAPASILNATDANANVFNKLLGEGGPAPTSGRRFETVLLNTKLYSNSMDNVPEDEAEDFSDDSANTTIITMRPRAPASDTTDSPISSPTFASEPTAVRFSKRSLGVRETYAYTQVYHTANTEEELSFNSRRRITNVQKVDDIWYTGQVKGPTGLGIAGRFNRQHVTLKVALSYPITVHAKCSFNAPVIGTQTSVTIDKGQELLVRKLEHDATWTCMEESAPQRRFYVNLELLEIDEEVRQDVDALLEHFSCAQEDLKATSPEELEQLLKTRLSEHWTDAEYTRVAANCRSFAELKMLGKIYAEVAENKEEEPE</sequence>
<proteinExistence type="predicted"/>
<dbReference type="Proteomes" id="UP000193240">
    <property type="component" value="Unassembled WGS sequence"/>
</dbReference>
<reference evidence="2 3" key="1">
    <citation type="journal article" date="2017" name="Genome Announc.">
        <title>Genome sequence of the saprophytic ascomycete Epicoccum nigrum ICMP 19927 strain isolated from New Zealand.</title>
        <authorList>
            <person name="Fokin M."/>
            <person name="Fleetwood D."/>
            <person name="Weir B.S."/>
            <person name="Villas-Boas S.G."/>
        </authorList>
    </citation>
    <scope>NUCLEOTIDE SEQUENCE [LARGE SCALE GENOMIC DNA]</scope>
    <source>
        <strain evidence="2 3">ICMP 19927</strain>
    </source>
</reference>
<name>A0A1Y2LLD1_EPING</name>
<dbReference type="SUPFAM" id="SSF50044">
    <property type="entry name" value="SH3-domain"/>
    <property type="match status" value="1"/>
</dbReference>
<feature type="compositionally biased region" description="Low complexity" evidence="1">
    <location>
        <begin position="256"/>
        <end position="267"/>
    </location>
</feature>
<dbReference type="AlphaFoldDB" id="A0A1Y2LLD1"/>
<dbReference type="EMBL" id="KZ107858">
    <property type="protein sequence ID" value="OSS44342.1"/>
    <property type="molecule type" value="Genomic_DNA"/>
</dbReference>
<keyword evidence="3" id="KW-1185">Reference proteome</keyword>
<dbReference type="InterPro" id="IPR036028">
    <property type="entry name" value="SH3-like_dom_sf"/>
</dbReference>
<evidence type="ECO:0008006" key="4">
    <source>
        <dbReference type="Google" id="ProtNLM"/>
    </source>
</evidence>
<evidence type="ECO:0000313" key="2">
    <source>
        <dbReference type="EMBL" id="OSS44342.1"/>
    </source>
</evidence>
<feature type="region of interest" description="Disordered" evidence="1">
    <location>
        <begin position="249"/>
        <end position="269"/>
    </location>
</feature>
<dbReference type="STRING" id="105696.A0A1Y2LLD1"/>
<evidence type="ECO:0000256" key="1">
    <source>
        <dbReference type="SAM" id="MobiDB-lite"/>
    </source>
</evidence>
<gene>
    <name evidence="2" type="ORF">B5807_11043</name>
</gene>
<dbReference type="Gene3D" id="2.30.30.40">
    <property type="entry name" value="SH3 Domains"/>
    <property type="match status" value="1"/>
</dbReference>